<dbReference type="Gene3D" id="2.40.240.10">
    <property type="entry name" value="Ribosomal Protein L25, Chain P"/>
    <property type="match status" value="2"/>
</dbReference>
<accession>X0ZVG1</accession>
<evidence type="ECO:0000313" key="9">
    <source>
        <dbReference type="EMBL" id="GAG61927.1"/>
    </source>
</evidence>
<dbReference type="PANTHER" id="PTHR43097:SF5">
    <property type="entry name" value="GLUTAMATE--TRNA LIGASE"/>
    <property type="match status" value="1"/>
</dbReference>
<evidence type="ECO:0000256" key="1">
    <source>
        <dbReference type="ARBA" id="ARBA00005594"/>
    </source>
</evidence>
<gene>
    <name evidence="9" type="ORF">S01H4_14476</name>
</gene>
<keyword evidence="2" id="KW-0436">Ligase</keyword>
<proteinExistence type="inferred from homology"/>
<dbReference type="GO" id="GO:0005829">
    <property type="term" value="C:cytosol"/>
    <property type="evidence" value="ECO:0007669"/>
    <property type="project" value="TreeGrafter"/>
</dbReference>
<dbReference type="AlphaFoldDB" id="X0ZVG1"/>
<evidence type="ECO:0000259" key="7">
    <source>
        <dbReference type="Pfam" id="PF03950"/>
    </source>
</evidence>
<sequence>MGVLRPLKVIISNYPEGKVEEIVVRNHPRDKKMGTRKVKFTKTLYIEQEDFMEDPPSDYKRLAPDKEVRLRYASVIKCEKVIKDKKTGQVKEIHCSIQPESEGKKSIGTIHWLSADHVVPAKIRLYDRLCIKENPMDVEEGKDFTDYINPNSLEVVTGFVEPFIQKAEIGSRFQFERLGYFNIDPIDSKKDSLVLNRIITLRDSWSKK</sequence>
<dbReference type="Pfam" id="PF20974">
    <property type="entry name" value="tRNA-synt_1c_C2"/>
    <property type="match status" value="1"/>
</dbReference>
<reference evidence="9" key="1">
    <citation type="journal article" date="2014" name="Front. Microbiol.">
        <title>High frequency of phylogenetically diverse reductive dehalogenase-homologous genes in deep subseafloor sedimentary metagenomes.</title>
        <authorList>
            <person name="Kawai M."/>
            <person name="Futagami T."/>
            <person name="Toyoda A."/>
            <person name="Takaki Y."/>
            <person name="Nishi S."/>
            <person name="Hori S."/>
            <person name="Arai W."/>
            <person name="Tsubouchi T."/>
            <person name="Morono Y."/>
            <person name="Uchiyama I."/>
            <person name="Ito T."/>
            <person name="Fujiyama A."/>
            <person name="Inagaki F."/>
            <person name="Takami H."/>
        </authorList>
    </citation>
    <scope>NUCLEOTIDE SEQUENCE</scope>
    <source>
        <strain evidence="9">Expedition CK06-06</strain>
    </source>
</reference>
<keyword evidence="6" id="KW-0030">Aminoacyl-tRNA synthetase</keyword>
<dbReference type="InterPro" id="IPR020059">
    <property type="entry name" value="Glu/Gln-tRNA-synth_Ib_codon-bd"/>
</dbReference>
<dbReference type="PANTHER" id="PTHR43097">
    <property type="entry name" value="GLUTAMINE-TRNA LIGASE"/>
    <property type="match status" value="1"/>
</dbReference>
<comment type="similarity">
    <text evidence="1">Belongs to the class-I aminoacyl-tRNA synthetase family.</text>
</comment>
<dbReference type="GO" id="GO:0005524">
    <property type="term" value="F:ATP binding"/>
    <property type="evidence" value="ECO:0007669"/>
    <property type="project" value="UniProtKB-KW"/>
</dbReference>
<keyword evidence="3" id="KW-0547">Nucleotide-binding</keyword>
<dbReference type="SUPFAM" id="SSF50715">
    <property type="entry name" value="Ribosomal protein L25-like"/>
    <property type="match status" value="1"/>
</dbReference>
<dbReference type="EMBL" id="BART01006349">
    <property type="protein sequence ID" value="GAG61927.1"/>
    <property type="molecule type" value="Genomic_DNA"/>
</dbReference>
<dbReference type="InterPro" id="IPR049437">
    <property type="entry name" value="tRNA-synt_1c_C2"/>
</dbReference>
<dbReference type="InterPro" id="IPR050132">
    <property type="entry name" value="Gln/Glu-tRNA_Ligase"/>
</dbReference>
<dbReference type="GO" id="GO:0006425">
    <property type="term" value="P:glutaminyl-tRNA aminoacylation"/>
    <property type="evidence" value="ECO:0007669"/>
    <property type="project" value="TreeGrafter"/>
</dbReference>
<dbReference type="Pfam" id="PF03950">
    <property type="entry name" value="tRNA-synt_1c_C"/>
    <property type="match status" value="1"/>
</dbReference>
<evidence type="ECO:0000259" key="8">
    <source>
        <dbReference type="Pfam" id="PF20974"/>
    </source>
</evidence>
<organism evidence="9">
    <name type="scientific">marine sediment metagenome</name>
    <dbReference type="NCBI Taxonomy" id="412755"/>
    <lineage>
        <taxon>unclassified sequences</taxon>
        <taxon>metagenomes</taxon>
        <taxon>ecological metagenomes</taxon>
    </lineage>
</organism>
<name>X0ZVG1_9ZZZZ</name>
<keyword evidence="5" id="KW-0648">Protein biosynthesis</keyword>
<dbReference type="FunFam" id="2.40.240.10:FF:000007">
    <property type="entry name" value="Glutamine--tRNA ligase"/>
    <property type="match status" value="1"/>
</dbReference>
<feature type="domain" description="tRNA synthetases class I (E and Q) anti-codon binding" evidence="8">
    <location>
        <begin position="109"/>
        <end position="184"/>
    </location>
</feature>
<dbReference type="GO" id="GO:0004819">
    <property type="term" value="F:glutamine-tRNA ligase activity"/>
    <property type="evidence" value="ECO:0007669"/>
    <property type="project" value="TreeGrafter"/>
</dbReference>
<evidence type="ECO:0000256" key="3">
    <source>
        <dbReference type="ARBA" id="ARBA00022741"/>
    </source>
</evidence>
<evidence type="ECO:0000256" key="2">
    <source>
        <dbReference type="ARBA" id="ARBA00022598"/>
    </source>
</evidence>
<protein>
    <submittedName>
        <fullName evidence="9">Uncharacterized protein</fullName>
    </submittedName>
</protein>
<comment type="caution">
    <text evidence="9">The sequence shown here is derived from an EMBL/GenBank/DDBJ whole genome shotgun (WGS) entry which is preliminary data.</text>
</comment>
<keyword evidence="4" id="KW-0067">ATP-binding</keyword>
<evidence type="ECO:0000256" key="4">
    <source>
        <dbReference type="ARBA" id="ARBA00022840"/>
    </source>
</evidence>
<feature type="domain" description="Glutamyl/glutaminyl-tRNA synthetase class Ib anti-codon binding" evidence="7">
    <location>
        <begin position="1"/>
        <end position="97"/>
    </location>
</feature>
<evidence type="ECO:0000256" key="5">
    <source>
        <dbReference type="ARBA" id="ARBA00022917"/>
    </source>
</evidence>
<dbReference type="InterPro" id="IPR011035">
    <property type="entry name" value="Ribosomal_bL25/Gln-tRNA_synth"/>
</dbReference>
<evidence type="ECO:0000256" key="6">
    <source>
        <dbReference type="ARBA" id="ARBA00023146"/>
    </source>
</evidence>
<dbReference type="InterPro" id="IPR020056">
    <property type="entry name" value="Rbsml_bL25/Gln-tRNA_synth_N"/>
</dbReference>